<evidence type="ECO:0000313" key="2">
    <source>
        <dbReference type="Proteomes" id="UP000681425"/>
    </source>
</evidence>
<dbReference type="RefSeq" id="WP_212609907.1">
    <property type="nucleotide sequence ID" value="NZ_CP073910.1"/>
</dbReference>
<organism evidence="1 2">
    <name type="scientific">Sphingobium phenoxybenzoativorans</name>
    <dbReference type="NCBI Taxonomy" id="1592790"/>
    <lineage>
        <taxon>Bacteria</taxon>
        <taxon>Pseudomonadati</taxon>
        <taxon>Pseudomonadota</taxon>
        <taxon>Alphaproteobacteria</taxon>
        <taxon>Sphingomonadales</taxon>
        <taxon>Sphingomonadaceae</taxon>
        <taxon>Sphingobium</taxon>
    </lineage>
</organism>
<keyword evidence="2" id="KW-1185">Reference proteome</keyword>
<dbReference type="AlphaFoldDB" id="A0A975K876"/>
<evidence type="ECO:0000313" key="1">
    <source>
        <dbReference type="EMBL" id="QUT06560.1"/>
    </source>
</evidence>
<dbReference type="KEGG" id="spph:KFK14_03605"/>
<gene>
    <name evidence="1" type="ORF">KFK14_03605</name>
</gene>
<reference evidence="1" key="1">
    <citation type="submission" date="2021-04" db="EMBL/GenBank/DDBJ databases">
        <title>Isolation of p-tert-butylphenol degrading bacteria Sphingobium phenoxybenzoativorans Tas13 from active sludge.</title>
        <authorList>
            <person name="Li Y."/>
        </authorList>
    </citation>
    <scope>NUCLEOTIDE SEQUENCE</scope>
    <source>
        <strain evidence="1">Tas13</strain>
    </source>
</reference>
<dbReference type="Proteomes" id="UP000681425">
    <property type="component" value="Chromosome"/>
</dbReference>
<name>A0A975K876_9SPHN</name>
<proteinExistence type="predicted"/>
<protein>
    <submittedName>
        <fullName evidence="1">Uncharacterized protein</fullName>
    </submittedName>
</protein>
<sequence length="65" mass="6341">MASGLAGLCLIAGLAACGQSEDGVGGVSADEARALNNAAEMLDNRGAPQAFDADAENGANAFDVD</sequence>
<accession>A0A975K876</accession>
<dbReference type="EMBL" id="CP073910">
    <property type="protein sequence ID" value="QUT06560.1"/>
    <property type="molecule type" value="Genomic_DNA"/>
</dbReference>